<evidence type="ECO:0000256" key="1">
    <source>
        <dbReference type="ARBA" id="ARBA00022679"/>
    </source>
</evidence>
<keyword evidence="1" id="KW-0808">Transferase</keyword>
<feature type="transmembrane region" description="Helical" evidence="4">
    <location>
        <begin position="58"/>
        <end position="82"/>
    </location>
</feature>
<dbReference type="InterPro" id="IPR049326">
    <property type="entry name" value="Rhodopsin_dom_fungi"/>
</dbReference>
<dbReference type="Pfam" id="PF20684">
    <property type="entry name" value="Fung_rhodopsin"/>
    <property type="match status" value="1"/>
</dbReference>
<evidence type="ECO:0000256" key="2">
    <source>
        <dbReference type="ARBA" id="ARBA00023315"/>
    </source>
</evidence>
<accession>A0A1V6UFP8</accession>
<reference evidence="8" key="1">
    <citation type="journal article" date="2017" name="Nat. Microbiol.">
        <title>Global analysis of biosynthetic gene clusters reveals vast potential of secondary metabolite production in Penicillium species.</title>
        <authorList>
            <person name="Nielsen J.C."/>
            <person name="Grijseels S."/>
            <person name="Prigent S."/>
            <person name="Ji B."/>
            <person name="Dainat J."/>
            <person name="Nielsen K.F."/>
            <person name="Frisvad J.C."/>
            <person name="Workman M."/>
            <person name="Nielsen J."/>
        </authorList>
    </citation>
    <scope>NUCLEOTIDE SEQUENCE [LARGE SCALE GENOMIC DNA]</scope>
    <source>
        <strain evidence="8">IBT 31321</strain>
    </source>
</reference>
<feature type="transmembrane region" description="Helical" evidence="4">
    <location>
        <begin position="254"/>
        <end position="272"/>
    </location>
</feature>
<sequence>MSTSISVLLPPLLPVSYNDHGAWVITVSTILLIITVLAIAVTWISRIRILRRVSWSDFTLFLSCVFFIPQTVCVNVASSYGIGKHQDSLSNASFEKYSKTLFASQLLAVLVLGCSKAAVALLVLSLQPFERISLACKVVLGLIGAWILAALIALGKQCDHPRSWKSSGEKCVNQEALYIALGSVHMLLDVVIIGLPVALLHQVQIIQWKRHQISALFGLRILVLALTIAGLRSLRPLYNSNPLDETWNALMPAIWLQLIISSSIICTCIPTLKRVLAELQTGMMAGVVSEFFEQSVSGHTNTGDQSASKSDSAIEQRSGSRSASRPRIRSDSVDLEHVDSQKNLRENAMRTIDYEACYEGPDPSRPSSSHSDNLNLRPGPSAPTLNGLRQAKYPFTMFNENTIASCTTLKLPGDLLSITTESALVFCGQANFIEGGLMLTIVAQHNVIDMTGQDFIIEFMSKVCYNEPSTSEELAVGNMDRSAVPLLDDL</sequence>
<dbReference type="Proteomes" id="UP000191500">
    <property type="component" value="Unassembled WGS sequence"/>
</dbReference>
<dbReference type="Gene3D" id="3.30.559.10">
    <property type="entry name" value="Chloramphenicol acetyltransferase-like domain"/>
    <property type="match status" value="1"/>
</dbReference>
<keyword evidence="4" id="KW-1133">Transmembrane helix</keyword>
<evidence type="ECO:0000259" key="6">
    <source>
        <dbReference type="Pfam" id="PF22664"/>
    </source>
</evidence>
<dbReference type="PANTHER" id="PTHR38794:SF3">
    <property type="entry name" value="INTEGRAL MEMBRANE PROTEIN"/>
    <property type="match status" value="1"/>
</dbReference>
<feature type="region of interest" description="Disordered" evidence="3">
    <location>
        <begin position="298"/>
        <end position="342"/>
    </location>
</feature>
<gene>
    <name evidence="7" type="ORF">PENCOP_c010G05591</name>
</gene>
<feature type="transmembrane region" description="Helical" evidence="4">
    <location>
        <begin position="20"/>
        <end position="46"/>
    </location>
</feature>
<feature type="domain" description="Rhodopsin" evidence="5">
    <location>
        <begin position="44"/>
        <end position="277"/>
    </location>
</feature>
<feature type="compositionally biased region" description="Polar residues" evidence="3">
    <location>
        <begin position="298"/>
        <end position="323"/>
    </location>
</feature>
<proteinExistence type="predicted"/>
<dbReference type="GO" id="GO:0016746">
    <property type="term" value="F:acyltransferase activity"/>
    <property type="evidence" value="ECO:0007669"/>
    <property type="project" value="UniProtKB-KW"/>
</dbReference>
<protein>
    <recommendedName>
        <fullName evidence="9">Integral membrane protein</fullName>
    </recommendedName>
</protein>
<evidence type="ECO:0000256" key="4">
    <source>
        <dbReference type="SAM" id="Phobius"/>
    </source>
</evidence>
<feature type="region of interest" description="Disordered" evidence="3">
    <location>
        <begin position="357"/>
        <end position="385"/>
    </location>
</feature>
<feature type="transmembrane region" description="Helical" evidence="4">
    <location>
        <begin position="102"/>
        <end position="126"/>
    </location>
</feature>
<evidence type="ECO:0000259" key="5">
    <source>
        <dbReference type="Pfam" id="PF20684"/>
    </source>
</evidence>
<dbReference type="AlphaFoldDB" id="A0A1V6UFP8"/>
<keyword evidence="8" id="KW-1185">Reference proteome</keyword>
<dbReference type="InterPro" id="IPR054710">
    <property type="entry name" value="Tri101-like_N"/>
</dbReference>
<dbReference type="EMBL" id="MDDG01000010">
    <property type="protein sequence ID" value="OQE37251.1"/>
    <property type="molecule type" value="Genomic_DNA"/>
</dbReference>
<name>A0A1V6UFP8_9EURO</name>
<comment type="caution">
    <text evidence="7">The sequence shown here is derived from an EMBL/GenBank/DDBJ whole genome shotgun (WGS) entry which is preliminary data.</text>
</comment>
<evidence type="ECO:0000256" key="3">
    <source>
        <dbReference type="SAM" id="MobiDB-lite"/>
    </source>
</evidence>
<dbReference type="STRING" id="36646.A0A1V6UFP8"/>
<organism evidence="7 8">
    <name type="scientific">Penicillium coprophilum</name>
    <dbReference type="NCBI Taxonomy" id="36646"/>
    <lineage>
        <taxon>Eukaryota</taxon>
        <taxon>Fungi</taxon>
        <taxon>Dikarya</taxon>
        <taxon>Ascomycota</taxon>
        <taxon>Pezizomycotina</taxon>
        <taxon>Eurotiomycetes</taxon>
        <taxon>Eurotiomycetidae</taxon>
        <taxon>Eurotiales</taxon>
        <taxon>Aspergillaceae</taxon>
        <taxon>Penicillium</taxon>
    </lineage>
</organism>
<feature type="compositionally biased region" description="Basic and acidic residues" evidence="3">
    <location>
        <begin position="328"/>
        <end position="342"/>
    </location>
</feature>
<dbReference type="InterPro" id="IPR023213">
    <property type="entry name" value="CAT-like_dom_sf"/>
</dbReference>
<feature type="transmembrane region" description="Helical" evidence="4">
    <location>
        <begin position="176"/>
        <end position="201"/>
    </location>
</feature>
<evidence type="ECO:0000313" key="7">
    <source>
        <dbReference type="EMBL" id="OQE37251.1"/>
    </source>
</evidence>
<keyword evidence="4" id="KW-0472">Membrane</keyword>
<feature type="transmembrane region" description="Helical" evidence="4">
    <location>
        <begin position="213"/>
        <end position="234"/>
    </location>
</feature>
<evidence type="ECO:0000313" key="8">
    <source>
        <dbReference type="Proteomes" id="UP000191500"/>
    </source>
</evidence>
<feature type="domain" description="Trichothecene 3-O-acetyltransferase-like N-terminal" evidence="6">
    <location>
        <begin position="376"/>
        <end position="464"/>
    </location>
</feature>
<keyword evidence="2" id="KW-0012">Acyltransferase</keyword>
<feature type="transmembrane region" description="Helical" evidence="4">
    <location>
        <begin position="138"/>
        <end position="156"/>
    </location>
</feature>
<keyword evidence="4" id="KW-0812">Transmembrane</keyword>
<evidence type="ECO:0008006" key="9">
    <source>
        <dbReference type="Google" id="ProtNLM"/>
    </source>
</evidence>
<dbReference type="Pfam" id="PF22664">
    <property type="entry name" value="TRI-like_N"/>
    <property type="match status" value="1"/>
</dbReference>
<dbReference type="PANTHER" id="PTHR38794">
    <property type="entry name" value="INTEGRAL MEMBRANE PROTEIN"/>
    <property type="match status" value="1"/>
</dbReference>